<keyword evidence="2" id="KW-0472">Membrane</keyword>
<dbReference type="Proteomes" id="UP001501747">
    <property type="component" value="Unassembled WGS sequence"/>
</dbReference>
<evidence type="ECO:0000313" key="4">
    <source>
        <dbReference type="Proteomes" id="UP001501747"/>
    </source>
</evidence>
<dbReference type="EMBL" id="BAABAL010000009">
    <property type="protein sequence ID" value="GAA4008540.1"/>
    <property type="molecule type" value="Genomic_DNA"/>
</dbReference>
<dbReference type="RefSeq" id="WP_344875685.1">
    <property type="nucleotide sequence ID" value="NZ_BAABAL010000009.1"/>
</dbReference>
<proteinExistence type="predicted"/>
<organism evidence="3 4">
    <name type="scientific">Allokutzneria multivorans</name>
    <dbReference type="NCBI Taxonomy" id="1142134"/>
    <lineage>
        <taxon>Bacteria</taxon>
        <taxon>Bacillati</taxon>
        <taxon>Actinomycetota</taxon>
        <taxon>Actinomycetes</taxon>
        <taxon>Pseudonocardiales</taxon>
        <taxon>Pseudonocardiaceae</taxon>
        <taxon>Allokutzneria</taxon>
    </lineage>
</organism>
<evidence type="ECO:0008006" key="5">
    <source>
        <dbReference type="Google" id="ProtNLM"/>
    </source>
</evidence>
<keyword evidence="2" id="KW-0812">Transmembrane</keyword>
<reference evidence="4" key="1">
    <citation type="journal article" date="2019" name="Int. J. Syst. Evol. Microbiol.">
        <title>The Global Catalogue of Microorganisms (GCM) 10K type strain sequencing project: providing services to taxonomists for standard genome sequencing and annotation.</title>
        <authorList>
            <consortium name="The Broad Institute Genomics Platform"/>
            <consortium name="The Broad Institute Genome Sequencing Center for Infectious Disease"/>
            <person name="Wu L."/>
            <person name="Ma J."/>
        </authorList>
    </citation>
    <scope>NUCLEOTIDE SEQUENCE [LARGE SCALE GENOMIC DNA]</scope>
    <source>
        <strain evidence="4">JCM 17342</strain>
    </source>
</reference>
<dbReference type="InterPro" id="IPR021401">
    <property type="entry name" value="DUF3040"/>
</dbReference>
<keyword evidence="2" id="KW-1133">Transmembrane helix</keyword>
<evidence type="ECO:0000256" key="2">
    <source>
        <dbReference type="SAM" id="Phobius"/>
    </source>
</evidence>
<keyword evidence="4" id="KW-1185">Reference proteome</keyword>
<accession>A0ABP7S928</accession>
<dbReference type="Pfam" id="PF11239">
    <property type="entry name" value="DUF3040"/>
    <property type="match status" value="1"/>
</dbReference>
<name>A0ABP7S928_9PSEU</name>
<comment type="caution">
    <text evidence="3">The sequence shown here is derived from an EMBL/GenBank/DDBJ whole genome shotgun (WGS) entry which is preliminary data.</text>
</comment>
<evidence type="ECO:0000313" key="3">
    <source>
        <dbReference type="EMBL" id="GAA4008540.1"/>
    </source>
</evidence>
<sequence>MLSQDDQARFREIERHLAQEDPRFARALSEGRPRRPAGDVSWWAVTVFALSLVTIAVAVVALSFSLLLFGVVLIGASMLLRRRHVHRGQRLSPPREQPPGAAAAG</sequence>
<gene>
    <name evidence="3" type="ORF">GCM10022247_33440</name>
</gene>
<protein>
    <recommendedName>
        <fullName evidence="5">DUF3040 domain-containing protein</fullName>
    </recommendedName>
</protein>
<evidence type="ECO:0000256" key="1">
    <source>
        <dbReference type="SAM" id="MobiDB-lite"/>
    </source>
</evidence>
<feature type="region of interest" description="Disordered" evidence="1">
    <location>
        <begin position="86"/>
        <end position="105"/>
    </location>
</feature>
<feature type="transmembrane region" description="Helical" evidence="2">
    <location>
        <begin position="47"/>
        <end position="80"/>
    </location>
</feature>